<dbReference type="PANTHER" id="PTHR45661">
    <property type="entry name" value="SURFACE ANTIGEN"/>
    <property type="match status" value="1"/>
</dbReference>
<dbReference type="Proteomes" id="UP000014680">
    <property type="component" value="Unassembled WGS sequence"/>
</dbReference>
<keyword evidence="2" id="KW-1185">Reference proteome</keyword>
<protein>
    <recommendedName>
        <fullName evidence="3">Leucine rich repeat containing protein BspA family protein</fullName>
    </recommendedName>
</protein>
<dbReference type="RefSeq" id="XP_004183372.1">
    <property type="nucleotide sequence ID" value="XM_004183324.1"/>
</dbReference>
<sequence>MKIFKDRITENIKMCELSGYHIMIVSKYFKTIKDFINLELLCKKFGGNMEKFHFNPIPLNCNTLGYFPNIETLHLWDVEDENFGNGFMINRKENKDIENEVVLKREFYQIIVWFNVDFETVDRNISRNIKFKNVTYTKNDREKFGNNIPSSVTSIGDDCFSGCNNINRITIPLSVTSIGKSCFNKCSSLSNVTIPSSVTSINDYCFNRCSSLSNVILPSSVTSIGKGCFRGCSSLSSVTIQSSVTLINDYSFFGCSNLSSVNIPSSVTSIGIYCFNECNSLTSITIPSSVTSINDYCFNGCSSLSNVILPSSVTSIGKSCFRGCNSLSSITIPLSVKSIGEYCFPSNTVVYRANEII</sequence>
<gene>
    <name evidence="1" type="ORF">EIN_347030</name>
</gene>
<dbReference type="KEGG" id="eiv:EIN_347030"/>
<dbReference type="PANTHER" id="PTHR45661:SF3">
    <property type="entry name" value="IG-LIKE DOMAIN-CONTAINING PROTEIN"/>
    <property type="match status" value="1"/>
</dbReference>
<dbReference type="GeneID" id="14882972"/>
<dbReference type="VEuPathDB" id="AmoebaDB:EIN_347030"/>
<dbReference type="InterPro" id="IPR026906">
    <property type="entry name" value="LRR_5"/>
</dbReference>
<name>L7FJJ3_ENTIV</name>
<evidence type="ECO:0008006" key="3">
    <source>
        <dbReference type="Google" id="ProtNLM"/>
    </source>
</evidence>
<proteinExistence type="predicted"/>
<dbReference type="InterPro" id="IPR053139">
    <property type="entry name" value="Surface_bspA-like"/>
</dbReference>
<dbReference type="EMBL" id="KB207186">
    <property type="protein sequence ID" value="ELP84026.1"/>
    <property type="molecule type" value="Genomic_DNA"/>
</dbReference>
<dbReference type="AlphaFoldDB" id="L7FJJ3"/>
<accession>L7FJJ3</accession>
<organism evidence="1 2">
    <name type="scientific">Entamoeba invadens IP1</name>
    <dbReference type="NCBI Taxonomy" id="370355"/>
    <lineage>
        <taxon>Eukaryota</taxon>
        <taxon>Amoebozoa</taxon>
        <taxon>Evosea</taxon>
        <taxon>Archamoebae</taxon>
        <taxon>Mastigamoebida</taxon>
        <taxon>Entamoebidae</taxon>
        <taxon>Entamoeba</taxon>
    </lineage>
</organism>
<evidence type="ECO:0000313" key="2">
    <source>
        <dbReference type="Proteomes" id="UP000014680"/>
    </source>
</evidence>
<reference evidence="1 2" key="1">
    <citation type="submission" date="2012-10" db="EMBL/GenBank/DDBJ databases">
        <authorList>
            <person name="Zafar N."/>
            <person name="Inman J."/>
            <person name="Hall N."/>
            <person name="Lorenzi H."/>
            <person name="Caler E."/>
        </authorList>
    </citation>
    <scope>NUCLEOTIDE SEQUENCE [LARGE SCALE GENOMIC DNA]</scope>
    <source>
        <strain evidence="1 2">IP1</strain>
    </source>
</reference>
<dbReference type="Pfam" id="PF13306">
    <property type="entry name" value="LRR_5"/>
    <property type="match status" value="1"/>
</dbReference>
<dbReference type="SUPFAM" id="SSF52058">
    <property type="entry name" value="L domain-like"/>
    <property type="match status" value="1"/>
</dbReference>
<dbReference type="InterPro" id="IPR032675">
    <property type="entry name" value="LRR_dom_sf"/>
</dbReference>
<evidence type="ECO:0000313" key="1">
    <source>
        <dbReference type="EMBL" id="ELP84026.1"/>
    </source>
</evidence>
<dbReference type="Gene3D" id="3.80.10.10">
    <property type="entry name" value="Ribonuclease Inhibitor"/>
    <property type="match status" value="2"/>
</dbReference>